<dbReference type="Proteomes" id="UP000033882">
    <property type="component" value="Unassembled WGS sequence"/>
</dbReference>
<name>A0A0G1WHA9_9BACT</name>
<organism evidence="1 2">
    <name type="scientific">Candidatus Wolfebacteria bacterium GW2011_GWA2_47_9b</name>
    <dbReference type="NCBI Taxonomy" id="1619005"/>
    <lineage>
        <taxon>Bacteria</taxon>
        <taxon>Candidatus Wolfeibacteriota</taxon>
    </lineage>
</organism>
<gene>
    <name evidence="1" type="ORF">UY19_C0010G0041</name>
</gene>
<evidence type="ECO:0000313" key="2">
    <source>
        <dbReference type="Proteomes" id="UP000033882"/>
    </source>
</evidence>
<sequence>MQNTKIQDTEYLIINTGFKISLKSGIIEHIEIDLLLNMLRNSS</sequence>
<dbReference type="AlphaFoldDB" id="A0A0G1WHA9"/>
<proteinExistence type="predicted"/>
<reference evidence="1 2" key="1">
    <citation type="journal article" date="2015" name="Nature">
        <title>rRNA introns, odd ribosomes, and small enigmatic genomes across a large radiation of phyla.</title>
        <authorList>
            <person name="Brown C.T."/>
            <person name="Hug L.A."/>
            <person name="Thomas B.C."/>
            <person name="Sharon I."/>
            <person name="Castelle C.J."/>
            <person name="Singh A."/>
            <person name="Wilkins M.J."/>
            <person name="Williams K.H."/>
            <person name="Banfield J.F."/>
        </authorList>
    </citation>
    <scope>NUCLEOTIDE SEQUENCE [LARGE SCALE GENOMIC DNA]</scope>
</reference>
<protein>
    <submittedName>
        <fullName evidence="1">Uncharacterized protein</fullName>
    </submittedName>
</protein>
<dbReference type="EMBL" id="LCPB01000010">
    <property type="protein sequence ID" value="KKU89708.1"/>
    <property type="molecule type" value="Genomic_DNA"/>
</dbReference>
<accession>A0A0G1WHA9</accession>
<comment type="caution">
    <text evidence="1">The sequence shown here is derived from an EMBL/GenBank/DDBJ whole genome shotgun (WGS) entry which is preliminary data.</text>
</comment>
<evidence type="ECO:0000313" key="1">
    <source>
        <dbReference type="EMBL" id="KKU89708.1"/>
    </source>
</evidence>